<dbReference type="Pfam" id="PF00070">
    <property type="entry name" value="Pyr_redox"/>
    <property type="match status" value="1"/>
</dbReference>
<dbReference type="STRING" id="2325.TKV_c02460"/>
<dbReference type="KEGG" id="tki:TKV_c02460"/>
<dbReference type="AlphaFoldDB" id="A0A097ANR2"/>
<organism evidence="2 3">
    <name type="scientific">Thermoanaerobacter kivui</name>
    <name type="common">Acetogenium kivui</name>
    <dbReference type="NCBI Taxonomy" id="2325"/>
    <lineage>
        <taxon>Bacteria</taxon>
        <taxon>Bacillati</taxon>
        <taxon>Bacillota</taxon>
        <taxon>Clostridia</taxon>
        <taxon>Thermoanaerobacterales</taxon>
        <taxon>Thermoanaerobacteraceae</taxon>
        <taxon>Thermoanaerobacter</taxon>
    </lineage>
</organism>
<dbReference type="HOGENOM" id="CLU_1795569_0_0_9"/>
<evidence type="ECO:0000313" key="3">
    <source>
        <dbReference type="Proteomes" id="UP000029669"/>
    </source>
</evidence>
<accession>A0A097ANR2</accession>
<evidence type="ECO:0000313" key="2">
    <source>
        <dbReference type="EMBL" id="AIS51451.1"/>
    </source>
</evidence>
<evidence type="ECO:0000259" key="1">
    <source>
        <dbReference type="Pfam" id="PF00070"/>
    </source>
</evidence>
<name>A0A097ANR2_THEKI</name>
<dbReference type="InterPro" id="IPR036188">
    <property type="entry name" value="FAD/NAD-bd_sf"/>
</dbReference>
<protein>
    <submittedName>
        <fullName evidence="2">Dihydrolipoamide dehydrogenase</fullName>
    </submittedName>
</protein>
<dbReference type="Proteomes" id="UP000029669">
    <property type="component" value="Chromosome"/>
</dbReference>
<dbReference type="eggNOG" id="COG1249">
    <property type="taxonomic scope" value="Bacteria"/>
</dbReference>
<dbReference type="SUPFAM" id="SSF51905">
    <property type="entry name" value="FAD/NAD(P)-binding domain"/>
    <property type="match status" value="1"/>
</dbReference>
<gene>
    <name evidence="2" type="ORF">TKV_c02460</name>
</gene>
<keyword evidence="3" id="KW-1185">Reference proteome</keyword>
<dbReference type="EMBL" id="CP009170">
    <property type="protein sequence ID" value="AIS51451.1"/>
    <property type="molecule type" value="Genomic_DNA"/>
</dbReference>
<sequence>MIKYIQTKLLIIVVFYFIKFSPSPLGGRLLNEILLVGKTAKRDEFGVKVSVVEMMPDIFPTLDKEVSSFIRTVAQRRGIKIYTSSTVERIDEEENGRSIVTVKNGENIKRIYTSNSLPGGCRCRSFKKSSLLPSHQGRSYYGSC</sequence>
<dbReference type="Gene3D" id="3.50.50.60">
    <property type="entry name" value="FAD/NAD(P)-binding domain"/>
    <property type="match status" value="1"/>
</dbReference>
<reference evidence="3" key="1">
    <citation type="journal article" date="2015" name="Genome Announc.">
        <title>Whole-Genome Sequences of 80 Environmental and Clinical Isolates of Burkholderia pseudomallei.</title>
        <authorList>
            <person name="Johnson S.L."/>
            <person name="Baker A.L."/>
            <person name="Chain P.S."/>
            <person name="Currie B.J."/>
            <person name="Daligault H.E."/>
            <person name="Davenport K.W."/>
            <person name="Davis C.B."/>
            <person name="Inglis T.J."/>
            <person name="Kaestli M."/>
            <person name="Koren S."/>
            <person name="Mayo M."/>
            <person name="Merritt A.J."/>
            <person name="Price E.P."/>
            <person name="Sarovich D.S."/>
            <person name="Warner J."/>
            <person name="Rosovitz M.J."/>
        </authorList>
    </citation>
    <scope>NUCLEOTIDE SEQUENCE [LARGE SCALE GENOMIC DNA]</scope>
    <source>
        <strain evidence="3">DSM 2030</strain>
    </source>
</reference>
<feature type="domain" description="Pyridine nucleotide-disulphide oxidoreductase N-terminal" evidence="1">
    <location>
        <begin position="44"/>
        <end position="104"/>
    </location>
</feature>
<proteinExistence type="predicted"/>
<dbReference type="InterPro" id="IPR039648">
    <property type="entry name" value="DHPH_N"/>
</dbReference>